<keyword evidence="1" id="KW-0472">Membrane</keyword>
<sequence length="35" mass="3947">MQQTKSSSRLEAFSDAIWGLALTFLVIRITGYQTI</sequence>
<feature type="transmembrane region" description="Helical" evidence="1">
    <location>
        <begin position="12"/>
        <end position="31"/>
    </location>
</feature>
<dbReference type="Proteomes" id="UP001157186">
    <property type="component" value="Unassembled WGS sequence"/>
</dbReference>
<accession>A0ABQ6GS98</accession>
<keyword evidence="1" id="KW-1133">Transmembrane helix</keyword>
<evidence type="ECO:0008006" key="4">
    <source>
        <dbReference type="Google" id="ProtNLM"/>
    </source>
</evidence>
<keyword evidence="3" id="KW-1185">Reference proteome</keyword>
<evidence type="ECO:0000313" key="2">
    <source>
        <dbReference type="EMBL" id="GLX78808.1"/>
    </source>
</evidence>
<gene>
    <name evidence="2" type="ORF">tinsulaeT_21480</name>
</gene>
<comment type="caution">
    <text evidence="2">The sequence shown here is derived from an EMBL/GenBank/DDBJ whole genome shotgun (WGS) entry which is preliminary data.</text>
</comment>
<name>A0ABQ6GS98_9GAMM</name>
<organism evidence="2 3">
    <name type="scientific">Thalassotalea insulae</name>
    <dbReference type="NCBI Taxonomy" id="2056778"/>
    <lineage>
        <taxon>Bacteria</taxon>
        <taxon>Pseudomonadati</taxon>
        <taxon>Pseudomonadota</taxon>
        <taxon>Gammaproteobacteria</taxon>
        <taxon>Alteromonadales</taxon>
        <taxon>Colwelliaceae</taxon>
        <taxon>Thalassotalea</taxon>
    </lineage>
</organism>
<evidence type="ECO:0000313" key="3">
    <source>
        <dbReference type="Proteomes" id="UP001157186"/>
    </source>
</evidence>
<keyword evidence="1" id="KW-0812">Transmembrane</keyword>
<reference evidence="2 3" key="1">
    <citation type="submission" date="2023-03" db="EMBL/GenBank/DDBJ databases">
        <title>Draft genome sequence of Thalassotalea insulae KCTC 62186T.</title>
        <authorList>
            <person name="Sawabe T."/>
        </authorList>
    </citation>
    <scope>NUCLEOTIDE SEQUENCE [LARGE SCALE GENOMIC DNA]</scope>
    <source>
        <strain evidence="2 3">KCTC 62186</strain>
    </source>
</reference>
<proteinExistence type="predicted"/>
<evidence type="ECO:0000256" key="1">
    <source>
        <dbReference type="SAM" id="Phobius"/>
    </source>
</evidence>
<dbReference type="EMBL" id="BSST01000001">
    <property type="protein sequence ID" value="GLX78808.1"/>
    <property type="molecule type" value="Genomic_DNA"/>
</dbReference>
<protein>
    <recommendedName>
        <fullName evidence="4">DUF1211 domain-containing protein</fullName>
    </recommendedName>
</protein>